<dbReference type="InterPro" id="IPR008972">
    <property type="entry name" value="Cupredoxin"/>
</dbReference>
<evidence type="ECO:0000313" key="4">
    <source>
        <dbReference type="Proteomes" id="UP000195402"/>
    </source>
</evidence>
<dbReference type="STRING" id="56857.A0A200QWR9"/>
<evidence type="ECO:0000256" key="1">
    <source>
        <dbReference type="SAM" id="MobiDB-lite"/>
    </source>
</evidence>
<dbReference type="PANTHER" id="PTHR33021">
    <property type="entry name" value="BLUE COPPER PROTEIN"/>
    <property type="match status" value="1"/>
</dbReference>
<dbReference type="OMA" id="DKCNTIN"/>
<proteinExistence type="predicted"/>
<dbReference type="Proteomes" id="UP000195402">
    <property type="component" value="Unassembled WGS sequence"/>
</dbReference>
<protein>
    <submittedName>
        <fullName evidence="3">Plastocyanin-like</fullName>
    </submittedName>
</protein>
<feature type="region of interest" description="Disordered" evidence="1">
    <location>
        <begin position="98"/>
        <end position="134"/>
    </location>
</feature>
<dbReference type="Pfam" id="PF02298">
    <property type="entry name" value="Cu_bind_like"/>
    <property type="match status" value="1"/>
</dbReference>
<dbReference type="InterPro" id="IPR003245">
    <property type="entry name" value="Phytocyanin_dom"/>
</dbReference>
<comment type="caution">
    <text evidence="3">The sequence shown here is derived from an EMBL/GenBank/DDBJ whole genome shotgun (WGS) entry which is preliminary data.</text>
</comment>
<keyword evidence="4" id="KW-1185">Reference proteome</keyword>
<gene>
    <name evidence="3" type="ORF">BVC80_8951g3</name>
</gene>
<dbReference type="Gene3D" id="2.60.40.420">
    <property type="entry name" value="Cupredoxins - blue copper proteins"/>
    <property type="match status" value="1"/>
</dbReference>
<organism evidence="3 4">
    <name type="scientific">Macleaya cordata</name>
    <name type="common">Five-seeded plume-poppy</name>
    <name type="synonym">Bocconia cordata</name>
    <dbReference type="NCBI Taxonomy" id="56857"/>
    <lineage>
        <taxon>Eukaryota</taxon>
        <taxon>Viridiplantae</taxon>
        <taxon>Streptophyta</taxon>
        <taxon>Embryophyta</taxon>
        <taxon>Tracheophyta</taxon>
        <taxon>Spermatophyta</taxon>
        <taxon>Magnoliopsida</taxon>
        <taxon>Ranunculales</taxon>
        <taxon>Papaveraceae</taxon>
        <taxon>Papaveroideae</taxon>
        <taxon>Macleaya</taxon>
    </lineage>
</organism>
<dbReference type="AlphaFoldDB" id="A0A200QWR9"/>
<dbReference type="PROSITE" id="PS51485">
    <property type="entry name" value="PHYTOCYANIN"/>
    <property type="match status" value="1"/>
</dbReference>
<dbReference type="PANTHER" id="PTHR33021:SF514">
    <property type="entry name" value="PHYTOCYANIN DOMAIN-CONTAINING PROTEIN"/>
    <property type="match status" value="1"/>
</dbReference>
<name>A0A200QWR9_MACCD</name>
<dbReference type="FunCoup" id="A0A200QWR9">
    <property type="interactions" value="218"/>
</dbReference>
<dbReference type="InterPro" id="IPR039391">
    <property type="entry name" value="Phytocyanin-like"/>
</dbReference>
<accession>A0A200QWR9</accession>
<dbReference type="EMBL" id="MVGT01000940">
    <property type="protein sequence ID" value="OVA14905.1"/>
    <property type="molecule type" value="Genomic_DNA"/>
</dbReference>
<evidence type="ECO:0000313" key="3">
    <source>
        <dbReference type="EMBL" id="OVA14905.1"/>
    </source>
</evidence>
<dbReference type="GO" id="GO:0009055">
    <property type="term" value="F:electron transfer activity"/>
    <property type="evidence" value="ECO:0007669"/>
    <property type="project" value="InterPro"/>
</dbReference>
<feature type="domain" description="Phytocyanin" evidence="2">
    <location>
        <begin position="1"/>
        <end position="93"/>
    </location>
</feature>
<dbReference type="SUPFAM" id="SSF49503">
    <property type="entry name" value="Cupredoxins"/>
    <property type="match status" value="1"/>
</dbReference>
<dbReference type="OrthoDB" id="2015640at2759"/>
<dbReference type="InParanoid" id="A0A200QWR9"/>
<reference evidence="3 4" key="1">
    <citation type="journal article" date="2017" name="Mol. Plant">
        <title>The Genome of Medicinal Plant Macleaya cordata Provides New Insights into Benzylisoquinoline Alkaloids Metabolism.</title>
        <authorList>
            <person name="Liu X."/>
            <person name="Liu Y."/>
            <person name="Huang P."/>
            <person name="Ma Y."/>
            <person name="Qing Z."/>
            <person name="Tang Q."/>
            <person name="Cao H."/>
            <person name="Cheng P."/>
            <person name="Zheng Y."/>
            <person name="Yuan Z."/>
            <person name="Zhou Y."/>
            <person name="Liu J."/>
            <person name="Tang Z."/>
            <person name="Zhuo Y."/>
            <person name="Zhang Y."/>
            <person name="Yu L."/>
            <person name="Huang J."/>
            <person name="Yang P."/>
            <person name="Peng Q."/>
            <person name="Zhang J."/>
            <person name="Jiang W."/>
            <person name="Zhang Z."/>
            <person name="Lin K."/>
            <person name="Ro D.K."/>
            <person name="Chen X."/>
            <person name="Xiong X."/>
            <person name="Shang Y."/>
            <person name="Huang S."/>
            <person name="Zeng J."/>
        </authorList>
    </citation>
    <scope>NUCLEOTIDE SEQUENCE [LARGE SCALE GENOMIC DNA]</scope>
    <source>
        <strain evidence="4">cv. BLH2017</strain>
        <tissue evidence="3">Root</tissue>
    </source>
</reference>
<sequence>MLVGEMVGLSIHLRTSITGPKETVFKYKKGTDSVLIVSKEDYDKCNTINPIKRMDEDGDSASLKIDRSGPFYFISGNPGSCEKGQKLFIVVMSVRPSVPDHKSPPPTPDQAALTPQPSVSPPGHDDVNAPAPSSSPAAASLLSSKYSIALVLPVSLLASWPLLWLH</sequence>
<dbReference type="GO" id="GO:0005886">
    <property type="term" value="C:plasma membrane"/>
    <property type="evidence" value="ECO:0007669"/>
    <property type="project" value="TreeGrafter"/>
</dbReference>
<evidence type="ECO:0000259" key="2">
    <source>
        <dbReference type="PROSITE" id="PS51485"/>
    </source>
</evidence>